<feature type="region of interest" description="Disordered" evidence="1">
    <location>
        <begin position="436"/>
        <end position="507"/>
    </location>
</feature>
<feature type="region of interest" description="Disordered" evidence="1">
    <location>
        <begin position="399"/>
        <end position="421"/>
    </location>
</feature>
<keyword evidence="3" id="KW-1185">Reference proteome</keyword>
<name>A0A9N8ZPN7_9GLOM</name>
<dbReference type="AlphaFoldDB" id="A0A9N8ZPN7"/>
<dbReference type="EMBL" id="CAJVPI010000220">
    <property type="protein sequence ID" value="CAG8503020.1"/>
    <property type="molecule type" value="Genomic_DNA"/>
</dbReference>
<dbReference type="OrthoDB" id="10477610at2759"/>
<protein>
    <submittedName>
        <fullName evidence="2">483_t:CDS:1</fullName>
    </submittedName>
</protein>
<dbReference type="Proteomes" id="UP000789739">
    <property type="component" value="Unassembled WGS sequence"/>
</dbReference>
<reference evidence="2" key="1">
    <citation type="submission" date="2021-06" db="EMBL/GenBank/DDBJ databases">
        <authorList>
            <person name="Kallberg Y."/>
            <person name="Tangrot J."/>
            <person name="Rosling A."/>
        </authorList>
    </citation>
    <scope>NUCLEOTIDE SEQUENCE</scope>
    <source>
        <strain evidence="2">BR232B</strain>
    </source>
</reference>
<feature type="compositionally biased region" description="Polar residues" evidence="1">
    <location>
        <begin position="472"/>
        <end position="489"/>
    </location>
</feature>
<feature type="compositionally biased region" description="Basic and acidic residues" evidence="1">
    <location>
        <begin position="168"/>
        <end position="177"/>
    </location>
</feature>
<feature type="compositionally biased region" description="Polar residues" evidence="1">
    <location>
        <begin position="440"/>
        <end position="456"/>
    </location>
</feature>
<evidence type="ECO:0000256" key="1">
    <source>
        <dbReference type="SAM" id="MobiDB-lite"/>
    </source>
</evidence>
<organism evidence="2 3">
    <name type="scientific">Paraglomus brasilianum</name>
    <dbReference type="NCBI Taxonomy" id="144538"/>
    <lineage>
        <taxon>Eukaryota</taxon>
        <taxon>Fungi</taxon>
        <taxon>Fungi incertae sedis</taxon>
        <taxon>Mucoromycota</taxon>
        <taxon>Glomeromycotina</taxon>
        <taxon>Glomeromycetes</taxon>
        <taxon>Paraglomerales</taxon>
        <taxon>Paraglomeraceae</taxon>
        <taxon>Paraglomus</taxon>
    </lineage>
</organism>
<proteinExistence type="predicted"/>
<evidence type="ECO:0000313" key="2">
    <source>
        <dbReference type="EMBL" id="CAG8503020.1"/>
    </source>
</evidence>
<comment type="caution">
    <text evidence="2">The sequence shown here is derived from an EMBL/GenBank/DDBJ whole genome shotgun (WGS) entry which is preliminary data.</text>
</comment>
<feature type="compositionally biased region" description="Basic and acidic residues" evidence="1">
    <location>
        <begin position="68"/>
        <end position="95"/>
    </location>
</feature>
<gene>
    <name evidence="2" type="ORF">PBRASI_LOCUS2709</name>
</gene>
<feature type="compositionally biased region" description="Acidic residues" evidence="1">
    <location>
        <begin position="53"/>
        <end position="63"/>
    </location>
</feature>
<evidence type="ECO:0000313" key="3">
    <source>
        <dbReference type="Proteomes" id="UP000789739"/>
    </source>
</evidence>
<sequence>MSDNSQPAVPTTSPTTGRITKILRDIYATGRASVTIAFRPDFEITLGDKYDEKEDGDGIEESEGSSIDQDKSNELKKALEMLAHECEHESGESGKKTNMNESEEGIDRINEPYRSIDRESDGAESDKGSVREDDDASVETIIEDNYKGNNEARQSIGPVPVSSSNTHEFPDGHTKEHITPSTCIDYTSPIKEDPLITNMPHLPHCTSADLNTIEQTQGESSQPNTDSETADNIDAILAALTDLSLSIINAPTLATVGHAAVEEQTIATHAEQVPETNVDGKCIIEESRTNEKSMMIANTKATKHRESVPSQGLESACEQPNTINSGHVLDVFGRPNIMDIIATGHTLGPQYQQPMMVITTEDDTATTDTEKESIEGTKLMVEPTDVTEISSINSASLSLEKLPSKSAASSPSKKVTKASSAPSIQTLDEWTLAASREGITESQMDGNETTTPSDGLNTLDVKPTPEYIPTTLAESSIPQTAQQQEQDSNPKSRRSVPRFSATTTPSLSFLTPTQKSVIALLLADTLQSRAIRPYFDLDCLTDPEYVKLSLGHEFRRMRDRHRSRRQRLRSAFRFGGIAVYLRRYRDLLAPSEQRQLLKTSWKELKVQRRFGMRVFELFEVFGEQAFGKVRGNSIDFLGDLTQGQYRELRFYVRGVEIEGEKE</sequence>
<accession>A0A9N8ZPN7</accession>
<feature type="compositionally biased region" description="Basic and acidic residues" evidence="1">
    <location>
        <begin position="105"/>
        <end position="131"/>
    </location>
</feature>
<feature type="region of interest" description="Disordered" evidence="1">
    <location>
        <begin position="45"/>
        <end position="177"/>
    </location>
</feature>